<dbReference type="InterPro" id="IPR029063">
    <property type="entry name" value="SAM-dependent_MTases_sf"/>
</dbReference>
<dbReference type="AlphaFoldDB" id="A0A6C2CAP5"/>
<dbReference type="PRINTS" id="PR00508">
    <property type="entry name" value="S21N4MTFRASE"/>
</dbReference>
<dbReference type="GO" id="GO:0003677">
    <property type="term" value="F:DNA binding"/>
    <property type="evidence" value="ECO:0007669"/>
    <property type="project" value="InterPro"/>
</dbReference>
<reference evidence="6 7" key="1">
    <citation type="submission" date="2019-01" db="EMBL/GenBank/DDBJ databases">
        <title>Weissella sp. nov., a novel lactic acid bacterium isolated from animal feces.</title>
        <authorList>
            <person name="Wang L.-T."/>
        </authorList>
    </citation>
    <scope>NUCLEOTIDE SEQUENCE [LARGE SCALE GENOMIC DNA]</scope>
    <source>
        <strain evidence="6 7">8H-2</strain>
    </source>
</reference>
<organism evidence="6 7">
    <name type="scientific">Weissella muntiaci</name>
    <dbReference type="NCBI Taxonomy" id="2508881"/>
    <lineage>
        <taxon>Bacteria</taxon>
        <taxon>Bacillati</taxon>
        <taxon>Bacillota</taxon>
        <taxon>Bacilli</taxon>
        <taxon>Lactobacillales</taxon>
        <taxon>Lactobacillaceae</taxon>
        <taxon>Weissella</taxon>
    </lineage>
</organism>
<dbReference type="OrthoDB" id="9800801at2"/>
<dbReference type="EC" id="2.1.1.-" evidence="4"/>
<evidence type="ECO:0000313" key="6">
    <source>
        <dbReference type="EMBL" id="TYC50499.1"/>
    </source>
</evidence>
<keyword evidence="7" id="KW-1185">Reference proteome</keyword>
<keyword evidence="3" id="KW-0680">Restriction system</keyword>
<dbReference type="InterPro" id="IPR001091">
    <property type="entry name" value="RM_Methyltransferase"/>
</dbReference>
<dbReference type="GO" id="GO:0009307">
    <property type="term" value="P:DNA restriction-modification system"/>
    <property type="evidence" value="ECO:0007669"/>
    <property type="project" value="UniProtKB-KW"/>
</dbReference>
<dbReference type="GO" id="GO:0032259">
    <property type="term" value="P:methylation"/>
    <property type="evidence" value="ECO:0007669"/>
    <property type="project" value="UniProtKB-KW"/>
</dbReference>
<dbReference type="RefSeq" id="WP_148621971.1">
    <property type="nucleotide sequence ID" value="NZ_SDGZ01000008.1"/>
</dbReference>
<sequence length="329" mass="37565">MTNKTIVTKLIAVFVDSQFTLKQAYTANNDSNETSVRARIYENLGTTFERIERGVYAVSDDAAKIFLLEGDGRDLSFIDDNSIDLILTDHPYSFDKKSLKGGNRNFADYEGFQYTMQDFVEKYRVLKPGHFLVEFLPEFNAENFDYVTKVIKFATQVGFQIYTEVDWKKGNFVSNTGRKAKNKEQIWMFSKGKAVSMRADKKKDLAEPGKRHYMSGTSGMLPTAFDVQPPGRLERIHQSEKPVELISEILAYVLPKSRFDMPVVLDQFAGSGSTGISAALSGYLAIMIEKSHEYCEKIINRFESQNIEIFSVLKSKVVNEFYDDEIYLF</sequence>
<keyword evidence="1 6" id="KW-0489">Methyltransferase</keyword>
<evidence type="ECO:0000256" key="3">
    <source>
        <dbReference type="ARBA" id="ARBA00022747"/>
    </source>
</evidence>
<proteinExistence type="inferred from homology"/>
<dbReference type="Gene3D" id="3.40.50.150">
    <property type="entry name" value="Vaccinia Virus protein VP39"/>
    <property type="match status" value="1"/>
</dbReference>
<protein>
    <recommendedName>
        <fullName evidence="4">Methyltransferase</fullName>
        <ecNumber evidence="4">2.1.1.-</ecNumber>
    </recommendedName>
</protein>
<dbReference type="GO" id="GO:0008170">
    <property type="term" value="F:N-methyltransferase activity"/>
    <property type="evidence" value="ECO:0007669"/>
    <property type="project" value="InterPro"/>
</dbReference>
<dbReference type="EMBL" id="SDGZ01000008">
    <property type="protein sequence ID" value="TYC50499.1"/>
    <property type="molecule type" value="Genomic_DNA"/>
</dbReference>
<feature type="domain" description="DNA methylase N-4/N-6" evidence="5">
    <location>
        <begin position="83"/>
        <end position="298"/>
    </location>
</feature>
<evidence type="ECO:0000256" key="4">
    <source>
        <dbReference type="RuleBase" id="RU362026"/>
    </source>
</evidence>
<accession>A0A6C2CAP5</accession>
<gene>
    <name evidence="6" type="ORF">ESZ50_02200</name>
</gene>
<evidence type="ECO:0000256" key="2">
    <source>
        <dbReference type="ARBA" id="ARBA00022679"/>
    </source>
</evidence>
<comment type="caution">
    <text evidence="6">The sequence shown here is derived from an EMBL/GenBank/DDBJ whole genome shotgun (WGS) entry which is preliminary data.</text>
</comment>
<dbReference type="Proteomes" id="UP000371977">
    <property type="component" value="Unassembled WGS sequence"/>
</dbReference>
<comment type="similarity">
    <text evidence="4">Belongs to the N(4)/N(6)-methyltransferase family.</text>
</comment>
<evidence type="ECO:0000256" key="1">
    <source>
        <dbReference type="ARBA" id="ARBA00022603"/>
    </source>
</evidence>
<evidence type="ECO:0000313" key="7">
    <source>
        <dbReference type="Proteomes" id="UP000371977"/>
    </source>
</evidence>
<keyword evidence="2 6" id="KW-0808">Transferase</keyword>
<dbReference type="Pfam" id="PF01555">
    <property type="entry name" value="N6_N4_Mtase"/>
    <property type="match status" value="1"/>
</dbReference>
<name>A0A6C2CAP5_9LACO</name>
<dbReference type="SUPFAM" id="SSF53335">
    <property type="entry name" value="S-adenosyl-L-methionine-dependent methyltransferases"/>
    <property type="match status" value="1"/>
</dbReference>
<evidence type="ECO:0000259" key="5">
    <source>
        <dbReference type="Pfam" id="PF01555"/>
    </source>
</evidence>
<dbReference type="InterPro" id="IPR002941">
    <property type="entry name" value="DNA_methylase_N4/N6"/>
</dbReference>